<dbReference type="EMBL" id="JAVAMP010000001">
    <property type="protein sequence ID" value="MDP5273525.1"/>
    <property type="molecule type" value="Genomic_DNA"/>
</dbReference>
<sequence length="272" mass="32350">MNTKPLIHLRPKLRSSSRIWLGSKYYTYKRYLKWIRNRKKFAQIYNKSLLPYCVISHHTPTLRKLKDVDMWMQHNKVMNLKIAIQKLNYIAIQPGETFSYWKLIGKITKQKGYVDGMILHYGKFSSGTGGGLCQLSNLIYWITLHTPLVVTERHRHSYDVFPDAKRTQPFGSGATCVYNYLDLQIYNATSQTYQLYLNIKNDQLIGEWRTTHPPIHKYKIYEKDHAITQEYWGDYVRHNIIHRKVLNLNDECIEDQYVTENHAIMMYQPLLK</sequence>
<dbReference type="RefSeq" id="WP_305990883.1">
    <property type="nucleotide sequence ID" value="NZ_JAVAMP010000001.1"/>
</dbReference>
<organism evidence="1 2">
    <name type="scientific">Chengkuizengella axinellae</name>
    <dbReference type="NCBI Taxonomy" id="3064388"/>
    <lineage>
        <taxon>Bacteria</taxon>
        <taxon>Bacillati</taxon>
        <taxon>Bacillota</taxon>
        <taxon>Bacilli</taxon>
        <taxon>Bacillales</taxon>
        <taxon>Paenibacillaceae</taxon>
        <taxon>Chengkuizengella</taxon>
    </lineage>
</organism>
<gene>
    <name evidence="1" type="ORF">Q5Y73_05365</name>
</gene>
<dbReference type="InterPro" id="IPR007391">
    <property type="entry name" value="Vancomycin_resist_VanW"/>
</dbReference>
<dbReference type="PANTHER" id="PTHR35788:SF1">
    <property type="entry name" value="EXPORTED PROTEIN"/>
    <property type="match status" value="1"/>
</dbReference>
<dbReference type="Proteomes" id="UP001231941">
    <property type="component" value="Unassembled WGS sequence"/>
</dbReference>
<protein>
    <submittedName>
        <fullName evidence="1">VanW family protein</fullName>
    </submittedName>
</protein>
<dbReference type="InterPro" id="IPR052913">
    <property type="entry name" value="Glycopeptide_resist_protein"/>
</dbReference>
<accession>A0ABT9IXK0</accession>
<dbReference type="PANTHER" id="PTHR35788">
    <property type="entry name" value="EXPORTED PROTEIN-RELATED"/>
    <property type="match status" value="1"/>
</dbReference>
<dbReference type="Pfam" id="PF04294">
    <property type="entry name" value="VanW"/>
    <property type="match status" value="1"/>
</dbReference>
<keyword evidence="2" id="KW-1185">Reference proteome</keyword>
<proteinExistence type="predicted"/>
<name>A0ABT9IXK0_9BACL</name>
<comment type="caution">
    <text evidence="1">The sequence shown here is derived from an EMBL/GenBank/DDBJ whole genome shotgun (WGS) entry which is preliminary data.</text>
</comment>
<reference evidence="1 2" key="1">
    <citation type="submission" date="2023-08" db="EMBL/GenBank/DDBJ databases">
        <authorList>
            <person name="Park J.-S."/>
        </authorList>
    </citation>
    <scope>NUCLEOTIDE SEQUENCE [LARGE SCALE GENOMIC DNA]</scope>
    <source>
        <strain evidence="1 2">2205SS18-9</strain>
    </source>
</reference>
<evidence type="ECO:0000313" key="1">
    <source>
        <dbReference type="EMBL" id="MDP5273525.1"/>
    </source>
</evidence>
<evidence type="ECO:0000313" key="2">
    <source>
        <dbReference type="Proteomes" id="UP001231941"/>
    </source>
</evidence>